<comment type="caution">
    <text evidence="2">The sequence shown here is derived from an EMBL/GenBank/DDBJ whole genome shotgun (WGS) entry which is preliminary data.</text>
</comment>
<protein>
    <submittedName>
        <fullName evidence="2">Uncharacterized protein</fullName>
    </submittedName>
</protein>
<feature type="transmembrane region" description="Helical" evidence="1">
    <location>
        <begin position="34"/>
        <end position="56"/>
    </location>
</feature>
<accession>A0A9W7B962</accession>
<evidence type="ECO:0000256" key="1">
    <source>
        <dbReference type="SAM" id="Phobius"/>
    </source>
</evidence>
<sequence>MFRFLDPATRTVITGGTSMLYFSAMVLAPNSFYYAPILLPFAIGNGVTAAGVYAALDGLVGGPKVLAAKKIGPLPIAGPLIGVSTAIISPFTFPLSMALVWPDAPIAEAVLDPEMYSIIESCVVNKYVLPCLGVTGFASGLLIHMGLKPVMVGVPGLPWQKLAGAVLAASFFGLGALYSTGMRTDVPHLREVEINEGGLIKYGFEVSERCYVKGRGELCWVPGVDPLNGEPLSVCRNGPFGSEKILKGKEKFLDAEALRGKCNRAEFKTLFTSRSSAYFGGLLGKITGGHKFQIQSDEMRELLDELPIGENLVTDATVAFALGKVDKEKVEEGLRECWELLESSRLAERRRKRWKMLVGGREGWADGHINALFEELWLRGAELRELERLVGEAEEKVVGKEELKSELEGAGIEVGRALAALKKLRGKGGGG</sequence>
<gene>
    <name evidence="2" type="ORF">TL16_g09603</name>
</gene>
<keyword evidence="1" id="KW-0812">Transmembrane</keyword>
<feature type="transmembrane region" description="Helical" evidence="1">
    <location>
        <begin position="159"/>
        <end position="178"/>
    </location>
</feature>
<dbReference type="EMBL" id="BLQM01000328">
    <property type="protein sequence ID" value="GMH83452.1"/>
    <property type="molecule type" value="Genomic_DNA"/>
</dbReference>
<feature type="transmembrane region" description="Helical" evidence="1">
    <location>
        <begin position="76"/>
        <end position="101"/>
    </location>
</feature>
<dbReference type="AlphaFoldDB" id="A0A9W7B962"/>
<evidence type="ECO:0000313" key="3">
    <source>
        <dbReference type="Proteomes" id="UP001162640"/>
    </source>
</evidence>
<feature type="transmembrane region" description="Helical" evidence="1">
    <location>
        <begin position="12"/>
        <end position="28"/>
    </location>
</feature>
<keyword evidence="1" id="KW-0472">Membrane</keyword>
<reference evidence="3" key="1">
    <citation type="journal article" date="2023" name="Commun. Biol.">
        <title>Genome analysis of Parmales, the sister group of diatoms, reveals the evolutionary specialization of diatoms from phago-mixotrophs to photoautotrophs.</title>
        <authorList>
            <person name="Ban H."/>
            <person name="Sato S."/>
            <person name="Yoshikawa S."/>
            <person name="Yamada K."/>
            <person name="Nakamura Y."/>
            <person name="Ichinomiya M."/>
            <person name="Sato N."/>
            <person name="Blanc-Mathieu R."/>
            <person name="Endo H."/>
            <person name="Kuwata A."/>
            <person name="Ogata H."/>
        </authorList>
    </citation>
    <scope>NUCLEOTIDE SEQUENCE [LARGE SCALE GENOMIC DNA]</scope>
</reference>
<name>A0A9W7B962_9STRA</name>
<feature type="transmembrane region" description="Helical" evidence="1">
    <location>
        <begin position="127"/>
        <end position="147"/>
    </location>
</feature>
<evidence type="ECO:0000313" key="2">
    <source>
        <dbReference type="EMBL" id="GMH83452.1"/>
    </source>
</evidence>
<dbReference type="Proteomes" id="UP001162640">
    <property type="component" value="Unassembled WGS sequence"/>
</dbReference>
<proteinExistence type="predicted"/>
<organism evidence="2 3">
    <name type="scientific">Triparma laevis f. inornata</name>
    <dbReference type="NCBI Taxonomy" id="1714386"/>
    <lineage>
        <taxon>Eukaryota</taxon>
        <taxon>Sar</taxon>
        <taxon>Stramenopiles</taxon>
        <taxon>Ochrophyta</taxon>
        <taxon>Bolidophyceae</taxon>
        <taxon>Parmales</taxon>
        <taxon>Triparmaceae</taxon>
        <taxon>Triparma</taxon>
    </lineage>
</organism>
<keyword evidence="1" id="KW-1133">Transmembrane helix</keyword>